<dbReference type="InterPro" id="IPR006597">
    <property type="entry name" value="Sel1-like"/>
</dbReference>
<dbReference type="InterPro" id="IPR019734">
    <property type="entry name" value="TPR_rpt"/>
</dbReference>
<dbReference type="InterPro" id="IPR008271">
    <property type="entry name" value="Ser/Thr_kinase_AS"/>
</dbReference>
<dbReference type="PANTHER" id="PTHR43628">
    <property type="entry name" value="ACTIVATOR OF C KINASE PROTEIN 1-RELATED"/>
    <property type="match status" value="1"/>
</dbReference>
<dbReference type="SMART" id="SM00671">
    <property type="entry name" value="SEL1"/>
    <property type="match status" value="12"/>
</dbReference>
<feature type="domain" description="Protein kinase" evidence="1">
    <location>
        <begin position="177"/>
        <end position="461"/>
    </location>
</feature>
<dbReference type="InterPro" id="IPR011990">
    <property type="entry name" value="TPR-like_helical_dom_sf"/>
</dbReference>
<dbReference type="EMBL" id="JAPFFF010000062">
    <property type="protein sequence ID" value="KAK8836990.1"/>
    <property type="molecule type" value="Genomic_DNA"/>
</dbReference>
<dbReference type="InterPro" id="IPR000719">
    <property type="entry name" value="Prot_kinase_dom"/>
</dbReference>
<evidence type="ECO:0000313" key="3">
    <source>
        <dbReference type="Proteomes" id="UP001470230"/>
    </source>
</evidence>
<name>A0ABR2GUV5_9EUKA</name>
<dbReference type="SUPFAM" id="SSF56112">
    <property type="entry name" value="Protein kinase-like (PK-like)"/>
    <property type="match status" value="1"/>
</dbReference>
<accession>A0ABR2GUV5</accession>
<gene>
    <name evidence="2" type="ORF">M9Y10_037026</name>
</gene>
<evidence type="ECO:0000259" key="1">
    <source>
        <dbReference type="PROSITE" id="PS50011"/>
    </source>
</evidence>
<proteinExistence type="predicted"/>
<dbReference type="InterPro" id="IPR011009">
    <property type="entry name" value="Kinase-like_dom_sf"/>
</dbReference>
<dbReference type="Pfam" id="PF00069">
    <property type="entry name" value="Pkinase"/>
    <property type="match status" value="1"/>
</dbReference>
<dbReference type="Proteomes" id="UP001470230">
    <property type="component" value="Unassembled WGS sequence"/>
</dbReference>
<protein>
    <recommendedName>
        <fullName evidence="1">Protein kinase domain-containing protein</fullName>
    </recommendedName>
</protein>
<dbReference type="PROSITE" id="PS50011">
    <property type="entry name" value="PROTEIN_KINASE_DOM"/>
    <property type="match status" value="1"/>
</dbReference>
<dbReference type="Gene3D" id="1.10.510.10">
    <property type="entry name" value="Transferase(Phosphotransferase) domain 1"/>
    <property type="match status" value="1"/>
</dbReference>
<dbReference type="PANTHER" id="PTHR43628:SF1">
    <property type="entry name" value="CHITIN SYNTHASE REGULATORY FACTOR 2-RELATED"/>
    <property type="match status" value="1"/>
</dbReference>
<reference evidence="2 3" key="1">
    <citation type="submission" date="2024-04" db="EMBL/GenBank/DDBJ databases">
        <title>Tritrichomonas musculus Genome.</title>
        <authorList>
            <person name="Alves-Ferreira E."/>
            <person name="Grigg M."/>
            <person name="Lorenzi H."/>
            <person name="Galac M."/>
        </authorList>
    </citation>
    <scope>NUCLEOTIDE SEQUENCE [LARGE SCALE GENOMIC DNA]</scope>
    <source>
        <strain evidence="2 3">EAF2021</strain>
    </source>
</reference>
<organism evidence="2 3">
    <name type="scientific">Tritrichomonas musculus</name>
    <dbReference type="NCBI Taxonomy" id="1915356"/>
    <lineage>
        <taxon>Eukaryota</taxon>
        <taxon>Metamonada</taxon>
        <taxon>Parabasalia</taxon>
        <taxon>Tritrichomonadida</taxon>
        <taxon>Tritrichomonadidae</taxon>
        <taxon>Tritrichomonas</taxon>
    </lineage>
</organism>
<keyword evidence="3" id="KW-1185">Reference proteome</keyword>
<dbReference type="PROSITE" id="PS00108">
    <property type="entry name" value="PROTEIN_KINASE_ST"/>
    <property type="match status" value="1"/>
</dbReference>
<comment type="caution">
    <text evidence="2">The sequence shown here is derived from an EMBL/GenBank/DDBJ whole genome shotgun (WGS) entry which is preliminary data.</text>
</comment>
<dbReference type="SMART" id="SM00220">
    <property type="entry name" value="S_TKc"/>
    <property type="match status" value="1"/>
</dbReference>
<dbReference type="Gene3D" id="1.25.40.10">
    <property type="entry name" value="Tetratricopeptide repeat domain"/>
    <property type="match status" value="2"/>
</dbReference>
<evidence type="ECO:0000313" key="2">
    <source>
        <dbReference type="EMBL" id="KAK8836990.1"/>
    </source>
</evidence>
<sequence>MMHDHSVQFSFQELPKAYQSLFNEIKNGDKKDIQNFYSFFRINYYDCQSIDDDAISSLTTFLQDYKFITYEVNYSPSPNNDQFLDNFVNVIMCMENQILYLEMMNIQTFYHIYSKFKSSIVMINTNLNSFEHIDIDPLLNEEILNFSNFLTQNICNNKFIQNTIRPMSAYIIRRYFYPSNHFRDQSFFSYSKLKKNQSFNSKDFIYLRSIQTDNKEIFLVIHIKTFYIFNIIKYVNARLAKHKIEFCKNFLLIKPCKYFIQFFGFLVENDIINGCIYEYMPNGTFPQYIAKNTEKNRKIYLLKIMKRLIKGIEYLHSNGLIYRDIKPSNILVDHNENLKFSDYESIRNEKLYEGEEMTNDIGSMLYSSPEQFEGKNVSFATDIYSFGQIIYFLFQHKDMYEKVCLDEIFSKKCQENITQMTNVSDEIQELCNQCLKCDQNKRPTIANIKGTIYCVLGKNYLEIKNDLVTAEKYLNKAIDLNCPDAWFYKAILYIDKKNDFENGIKYALQSEKLNDPKGLNLLGTLYLIGKHVQKDVQKAFNYFEIAANAGNNKALCNIGSAYLNGIGVPRNVSKGLEYLDKAAKKGFISAIYFLGQTYYSGEIVEKDIKKSIEYFELNAEKNDANSLNSLGYIYSEGRGIEKDYEKAKKYFELSAKQNNTIAFYNLGKMHYKGNGVVKDIYNAISYFEKAASDGHSDALYYLGIIYYNGIDNIEKDHDKAMKYFMQSAEKNNSNSLYYLGKIYFENDKNYEKGIEYYQLAAEEKNSDALYALGKIYHEGKVVKKNCSEAIKYFMTLTSLKNPEPYFNLGLIYEKGDDVDRNIDQAIQYYTECARNETYYLIYRYDSAFYEIDGFNSNYYLANNNLGLLYITDFQNLDKAINYIKTAGLSQYSYGQNNYGLLCHYYLDNPVKAEDMYKRASENHFPLAEFNLGIMQEKNGFIQASLDHYIEALKYKKEPLIFQNKIINDERLNISKLFIFCFINLKLTRYYLLNGQLTYAQLYFIDALTEPLCGLLAYSQYHSYSFQFQMMKNEENKSFSNIKDFFLNFPLFNLEKRDSSSSWNLHELHQNDNPQINITLIRNENIVSNEIDINIMPNLSQDEIDKIGKTVPKGLIESSIRNILTCFDFQNMTELNNTNDFSNNDENQNKIEITSDEDNSVKSLIYPKNIDEIILFNDNYIIEEITDIINQMDKILFTPPYSILFGRIKIYSLKSFKF</sequence>
<dbReference type="SMART" id="SM00028">
    <property type="entry name" value="TPR"/>
    <property type="match status" value="4"/>
</dbReference>
<dbReference type="SUPFAM" id="SSF81901">
    <property type="entry name" value="HCP-like"/>
    <property type="match status" value="3"/>
</dbReference>
<dbReference type="Pfam" id="PF08238">
    <property type="entry name" value="Sel1"/>
    <property type="match status" value="10"/>
</dbReference>
<dbReference type="InterPro" id="IPR052945">
    <property type="entry name" value="Mitotic_Regulator"/>
</dbReference>